<gene>
    <name evidence="1" type="ORF">UFOPK3197_00921</name>
    <name evidence="2" type="ORF">UFOPK3241_01538</name>
</gene>
<dbReference type="EMBL" id="CAFAZX010000147">
    <property type="protein sequence ID" value="CAB4845679.1"/>
    <property type="molecule type" value="Genomic_DNA"/>
</dbReference>
<evidence type="ECO:0000313" key="1">
    <source>
        <dbReference type="EMBL" id="CAB4831125.1"/>
    </source>
</evidence>
<proteinExistence type="predicted"/>
<dbReference type="AlphaFoldDB" id="A0A6J7AE52"/>
<accession>A0A6J7AE52</accession>
<sequence>MKCANADRPKKIATVRPIGVLNRTTGEANDDPGGPDMYVAVIGREKSLLMANTAIICPR</sequence>
<organism evidence="1">
    <name type="scientific">freshwater metagenome</name>
    <dbReference type="NCBI Taxonomy" id="449393"/>
    <lineage>
        <taxon>unclassified sequences</taxon>
        <taxon>metagenomes</taxon>
        <taxon>ecological metagenomes</taxon>
    </lineage>
</organism>
<protein>
    <submittedName>
        <fullName evidence="1">Unannotated protein</fullName>
    </submittedName>
</protein>
<dbReference type="EMBL" id="CAFABI010000105">
    <property type="protein sequence ID" value="CAB4831125.1"/>
    <property type="molecule type" value="Genomic_DNA"/>
</dbReference>
<reference evidence="1" key="1">
    <citation type="submission" date="2020-05" db="EMBL/GenBank/DDBJ databases">
        <authorList>
            <person name="Chiriac C."/>
            <person name="Salcher M."/>
            <person name="Ghai R."/>
            <person name="Kavagutti S V."/>
        </authorList>
    </citation>
    <scope>NUCLEOTIDE SEQUENCE</scope>
</reference>
<evidence type="ECO:0000313" key="2">
    <source>
        <dbReference type="EMBL" id="CAB4845679.1"/>
    </source>
</evidence>
<name>A0A6J7AE52_9ZZZZ</name>